<dbReference type="InterPro" id="IPR027417">
    <property type="entry name" value="P-loop_NTPase"/>
</dbReference>
<dbReference type="Gene3D" id="3.40.50.1580">
    <property type="entry name" value="Nucleoside phosphorylase domain"/>
    <property type="match status" value="1"/>
</dbReference>
<dbReference type="GO" id="GO:0009116">
    <property type="term" value="P:nucleoside metabolic process"/>
    <property type="evidence" value="ECO:0007669"/>
    <property type="project" value="InterPro"/>
</dbReference>
<dbReference type="GeneID" id="41991787"/>
<dbReference type="SUPFAM" id="SSF82171">
    <property type="entry name" value="DPP6 N-terminal domain-like"/>
    <property type="match status" value="1"/>
</dbReference>
<feature type="compositionally biased region" description="Polar residues" evidence="3">
    <location>
        <begin position="1033"/>
        <end position="1048"/>
    </location>
</feature>
<reference evidence="5 6" key="1">
    <citation type="submission" date="2018-06" db="EMBL/GenBank/DDBJ databases">
        <title>Fusarium incarnatum-equiseti species complex species 28.</title>
        <authorList>
            <person name="Gardiner D.M."/>
        </authorList>
    </citation>
    <scope>NUCLEOTIDE SEQUENCE [LARGE SCALE GENOMIC DNA]</scope>
    <source>
        <strain evidence="5 6">FIESC_28</strain>
    </source>
</reference>
<dbReference type="SUPFAM" id="SSF52540">
    <property type="entry name" value="P-loop containing nucleoside triphosphate hydrolases"/>
    <property type="match status" value="1"/>
</dbReference>
<dbReference type="InterPro" id="IPR053137">
    <property type="entry name" value="NLR-like"/>
</dbReference>
<evidence type="ECO:0000313" key="5">
    <source>
        <dbReference type="EMBL" id="RBR24851.1"/>
    </source>
</evidence>
<keyword evidence="2" id="KW-0853">WD repeat</keyword>
<evidence type="ECO:0000313" key="6">
    <source>
        <dbReference type="Proteomes" id="UP000253153"/>
    </source>
</evidence>
<dbReference type="InterPro" id="IPR011044">
    <property type="entry name" value="Quino_amine_DH_bsu"/>
</dbReference>
<dbReference type="Gene3D" id="2.130.10.10">
    <property type="entry name" value="YVTN repeat-like/Quinoprotein amine dehydrogenase"/>
    <property type="match status" value="3"/>
</dbReference>
<dbReference type="SMART" id="SM00320">
    <property type="entry name" value="WD40"/>
    <property type="match status" value="5"/>
</dbReference>
<dbReference type="SUPFAM" id="SSF50969">
    <property type="entry name" value="YVTN repeat-like/Quinoprotein amine dehydrogenase"/>
    <property type="match status" value="1"/>
</dbReference>
<dbReference type="Proteomes" id="UP000253153">
    <property type="component" value="Unassembled WGS sequence"/>
</dbReference>
<accession>A0A366S694</accession>
<dbReference type="InterPro" id="IPR015943">
    <property type="entry name" value="WD40/YVTN_repeat-like_dom_sf"/>
</dbReference>
<gene>
    <name evidence="5" type="ORF">FIESC28_02341</name>
</gene>
<dbReference type="Pfam" id="PF00400">
    <property type="entry name" value="WD40"/>
    <property type="match status" value="2"/>
</dbReference>
<dbReference type="SUPFAM" id="SSF53167">
    <property type="entry name" value="Purine and uridine phosphorylases"/>
    <property type="match status" value="1"/>
</dbReference>
<sequence>MARQLESPELYTIAWIAALPIERAAATALLQEVHKEPKGFTQNATDSNSYCWGRLGEHNIVIASLPAGVYGTTPAAMTASDLIHSLPHIRFGLLVGIGGGISRPVEDQDIRLGDIVVSQPEGTTGGVVQHDFGKATAGRAWEQKGSLNRPPSVLLHALARLQAEHERMPSKIPELLKAMWNKNDRHMTKGKTNYTYPGAKNDRLFKSEHTHVGLGTCVKCDPAWEVERQERDSTDPEIHYGIIASGNTLIKDAAFRDSLSEKHQFLCVEMEAAGLMDRFPCLVIRGICDYADSHKNDGWQRYAAATAAAFAAELLGHVPTNKVQEARQAIEVVRGLEHKITNLSTSVDKIELKIVLDRLPDAAGARFDSQTEEHNPKCLANTRVDLLRDVSSWITEDASKPILWLNGMAGTGKSTIARTVASDRSDHGDLGASFFFKRGEADRGSLQRFVPTIARQLSRNIPGFALSVKAALDSDPEITSKSVAKQFAALVEAPMVNLTKKISRFTIVVDALDECDGDDEIRSLIRLLSRTSPIQHCLRILIKSRPDLPIRLGFAKVSGSYRALILHDMPADTIKHDIETFLLSEFESIRDDFNILAPKQLELPPLWPGQDVIDQLTNMAIPLFIFAATVCRFVKDYKVDGPLDRLSKYLQLSDHNYGTQLGQTYGPVLQSIVTGVSGEDHRQIVEQTCQVVGGFVILAAPLSVMAMSRLLDVPFSLVHSRLNALHSILNIPSSLHEPVRMLHISLRDYLTDPDQRDKNEFWVDREHVHLELLQNSLRVMNDNLKENICRLVWPGIERTDIPASQVATCIADELQYACCYWVYHLQGVRNPSLHEEAIFMFLQKHFFHWIEVLSLLGRWKEGLQCVKTLRTIMKREGDIHGHFLNEILKFLQTNSTVIDLHPLQLYSSLLYSIPSDSLLDKVLERRLPSWLQHAPEPNQTSDRAQYILEGHGKLVGHCRISLDNTRLVSCSDDGRQLRVWALEAGECIYVIDDKSSISPLELTISYDGSWVGALTFGTYYFVVRSQEQFTSSNRAYSDTGSGANSDVSSEGDLDTTGDCNKSAFPILKLWNIDSGESFEQTPVLEQLPGGTTFRFSPNSKLLVFLAYTGAAVVRHLATAEAPQEVYLAYETTGRERFHPYRNSQHRQSSLFYYIEFSPDSSLLTIMSVPTMDCAVWETKTFECVRYQKVAPFLQDIFGSGPKALETISCAITVDASIMVAGAFSVDDLPRPWERRQNTKLEIRWLDSDAIICNIDCQGHVVRSQFSSDQRVLASICWDGCVRTWRVETGQCLTMCETHSGYLNISLSPNFELLSSTPKGKTTIIWANHSLETNYEPKKRPDLIESVILSPDCSLAATSSLEGVVKVWDTDTCNCIYQFDVGLQKSAAPDLLRFTSDNCYLFLAWTSAMKEPFLQCHNWNGHFWCWDVTTGQDVMNLQTNIHAANAYRGSAVSITPDDRWIILVQDRIVTIISIENTSIIREVPFSTPIYDVAVFPDSQSLLVLSSTSDNLKINEGEDRQFGSYFRTHGLSLSMLSIIDCAPPVNIVSMPECVHGILAASLDSKLLVIRTCSGLEWSVSVAILGDTVELLYEIPKPAISYLIPDLISLIQSGSVLLSYTTSSLSLRDSLTGRLVRQFKINFGTDPWRLRFDASTEQIQTNFGTITVHGGFPDEWNEMFSLDKHLTGYGISSDQSWLLWRDNRIFWLPPAFRPRNASNIEGSGNFIE</sequence>
<dbReference type="SUPFAM" id="SSF50978">
    <property type="entry name" value="WD40 repeat-like"/>
    <property type="match status" value="1"/>
</dbReference>
<organism evidence="5 6">
    <name type="scientific">Fusarium coffeatum</name>
    <dbReference type="NCBI Taxonomy" id="231269"/>
    <lineage>
        <taxon>Eukaryota</taxon>
        <taxon>Fungi</taxon>
        <taxon>Dikarya</taxon>
        <taxon>Ascomycota</taxon>
        <taxon>Pezizomycotina</taxon>
        <taxon>Sordariomycetes</taxon>
        <taxon>Hypocreomycetidae</taxon>
        <taxon>Hypocreales</taxon>
        <taxon>Nectriaceae</taxon>
        <taxon>Fusarium</taxon>
        <taxon>Fusarium incarnatum-equiseti species complex</taxon>
    </lineage>
</organism>
<feature type="repeat" description="WD" evidence="2">
    <location>
        <begin position="1343"/>
        <end position="1377"/>
    </location>
</feature>
<dbReference type="InterPro" id="IPR056884">
    <property type="entry name" value="NPHP3-like_N"/>
</dbReference>
<name>A0A366S694_9HYPO</name>
<evidence type="ECO:0000256" key="3">
    <source>
        <dbReference type="SAM" id="MobiDB-lite"/>
    </source>
</evidence>
<comment type="caution">
    <text evidence="5">The sequence shown here is derived from an EMBL/GenBank/DDBJ whole genome shotgun (WGS) entry which is preliminary data.</text>
</comment>
<dbReference type="Pfam" id="PF24883">
    <property type="entry name" value="NPHP3_N"/>
    <property type="match status" value="1"/>
</dbReference>
<dbReference type="PROSITE" id="PS50082">
    <property type="entry name" value="WD_REPEATS_2"/>
    <property type="match status" value="1"/>
</dbReference>
<keyword evidence="6" id="KW-1185">Reference proteome</keyword>
<dbReference type="InterPro" id="IPR001680">
    <property type="entry name" value="WD40_rpt"/>
</dbReference>
<keyword evidence="1" id="KW-0677">Repeat</keyword>
<dbReference type="RefSeq" id="XP_031019442.1">
    <property type="nucleotide sequence ID" value="XM_031156491.1"/>
</dbReference>
<dbReference type="InterPro" id="IPR036322">
    <property type="entry name" value="WD40_repeat_dom_sf"/>
</dbReference>
<dbReference type="InterPro" id="IPR035994">
    <property type="entry name" value="Nucleoside_phosphorylase_sf"/>
</dbReference>
<evidence type="ECO:0000259" key="4">
    <source>
        <dbReference type="Pfam" id="PF24883"/>
    </source>
</evidence>
<proteinExistence type="predicted"/>
<feature type="region of interest" description="Disordered" evidence="3">
    <location>
        <begin position="1033"/>
        <end position="1055"/>
    </location>
</feature>
<dbReference type="OrthoDB" id="674604at2759"/>
<dbReference type="Gene3D" id="3.40.50.300">
    <property type="entry name" value="P-loop containing nucleotide triphosphate hydrolases"/>
    <property type="match status" value="1"/>
</dbReference>
<feature type="domain" description="Nephrocystin 3-like N-terminal" evidence="4">
    <location>
        <begin position="390"/>
        <end position="545"/>
    </location>
</feature>
<dbReference type="GO" id="GO:0003824">
    <property type="term" value="F:catalytic activity"/>
    <property type="evidence" value="ECO:0007669"/>
    <property type="project" value="InterPro"/>
</dbReference>
<protein>
    <recommendedName>
        <fullName evidence="4">Nephrocystin 3-like N-terminal domain-containing protein</fullName>
    </recommendedName>
</protein>
<dbReference type="EMBL" id="QKXC01000049">
    <property type="protein sequence ID" value="RBR24851.1"/>
    <property type="molecule type" value="Genomic_DNA"/>
</dbReference>
<dbReference type="PANTHER" id="PTHR46082">
    <property type="entry name" value="ATP/GTP-BINDING PROTEIN-RELATED"/>
    <property type="match status" value="1"/>
</dbReference>
<evidence type="ECO:0000256" key="1">
    <source>
        <dbReference type="ARBA" id="ARBA00022737"/>
    </source>
</evidence>
<evidence type="ECO:0000256" key="2">
    <source>
        <dbReference type="PROSITE-ProRule" id="PRU00221"/>
    </source>
</evidence>
<dbReference type="PANTHER" id="PTHR46082:SF11">
    <property type="entry name" value="AAA+ ATPASE DOMAIN-CONTAINING PROTEIN-RELATED"/>
    <property type="match status" value="1"/>
</dbReference>